<evidence type="ECO:0000256" key="7">
    <source>
        <dbReference type="ARBA" id="ARBA00022777"/>
    </source>
</evidence>
<dbReference type="STRING" id="487685.SAMN04488696_0549"/>
<comment type="catalytic activity">
    <reaction evidence="1">
        <text>ATP + protein L-histidine = ADP + protein N-phospho-L-histidine.</text>
        <dbReference type="EC" id="2.7.13.3"/>
    </reaction>
</comment>
<dbReference type="Pfam" id="PF01590">
    <property type="entry name" value="GAF"/>
    <property type="match status" value="1"/>
</dbReference>
<keyword evidence="12" id="KW-1133">Transmembrane helix</keyword>
<dbReference type="InterPro" id="IPR013655">
    <property type="entry name" value="PAS_fold_3"/>
</dbReference>
<dbReference type="InterPro" id="IPR036890">
    <property type="entry name" value="HATPase_C_sf"/>
</dbReference>
<dbReference type="Pfam" id="PF13426">
    <property type="entry name" value="PAS_9"/>
    <property type="match status" value="3"/>
</dbReference>
<organism evidence="16 17">
    <name type="scientific">Methanolobus profundi</name>
    <dbReference type="NCBI Taxonomy" id="487685"/>
    <lineage>
        <taxon>Archaea</taxon>
        <taxon>Methanobacteriati</taxon>
        <taxon>Methanobacteriota</taxon>
        <taxon>Stenosarchaea group</taxon>
        <taxon>Methanomicrobia</taxon>
        <taxon>Methanosarcinales</taxon>
        <taxon>Methanosarcinaceae</taxon>
        <taxon>Methanolobus</taxon>
    </lineage>
</organism>
<dbReference type="InterPro" id="IPR000014">
    <property type="entry name" value="PAS"/>
</dbReference>
<evidence type="ECO:0000259" key="15">
    <source>
        <dbReference type="PROSITE" id="PS50113"/>
    </source>
</evidence>
<evidence type="ECO:0000256" key="4">
    <source>
        <dbReference type="ARBA" id="ARBA00022553"/>
    </source>
</evidence>
<dbReference type="RefSeq" id="WP_091932816.1">
    <property type="nucleotide sequence ID" value="NZ_FOUJ01000001.1"/>
</dbReference>
<dbReference type="CDD" id="cd00130">
    <property type="entry name" value="PAS"/>
    <property type="match status" value="7"/>
</dbReference>
<dbReference type="GO" id="GO:0016020">
    <property type="term" value="C:membrane"/>
    <property type="evidence" value="ECO:0007669"/>
    <property type="project" value="UniProtKB-SubCell"/>
</dbReference>
<keyword evidence="10 12" id="KW-0472">Membrane</keyword>
<evidence type="ECO:0000313" key="16">
    <source>
        <dbReference type="EMBL" id="SFM24960.1"/>
    </source>
</evidence>
<feature type="domain" description="PAC" evidence="15">
    <location>
        <begin position="953"/>
        <end position="1004"/>
    </location>
</feature>
<feature type="domain" description="PAC" evidence="15">
    <location>
        <begin position="827"/>
        <end position="878"/>
    </location>
</feature>
<feature type="domain" description="PAS" evidence="14">
    <location>
        <begin position="753"/>
        <end position="813"/>
    </location>
</feature>
<keyword evidence="12" id="KW-0812">Transmembrane</keyword>
<dbReference type="InterPro" id="IPR005467">
    <property type="entry name" value="His_kinase_dom"/>
</dbReference>
<dbReference type="InterPro" id="IPR000700">
    <property type="entry name" value="PAS-assoc_C"/>
</dbReference>
<keyword evidence="17" id="KW-1185">Reference proteome</keyword>
<dbReference type="PANTHER" id="PTHR43304:SF1">
    <property type="entry name" value="PAC DOMAIN-CONTAINING PROTEIN"/>
    <property type="match status" value="1"/>
</dbReference>
<evidence type="ECO:0000313" key="17">
    <source>
        <dbReference type="Proteomes" id="UP000198535"/>
    </source>
</evidence>
<dbReference type="PROSITE" id="PS50109">
    <property type="entry name" value="HIS_KIN"/>
    <property type="match status" value="1"/>
</dbReference>
<evidence type="ECO:0000256" key="9">
    <source>
        <dbReference type="ARBA" id="ARBA00023012"/>
    </source>
</evidence>
<keyword evidence="7" id="KW-0418">Kinase</keyword>
<feature type="domain" description="PAS" evidence="14">
    <location>
        <begin position="389"/>
        <end position="459"/>
    </location>
</feature>
<keyword evidence="4" id="KW-0597">Phosphoprotein</keyword>
<comment type="subcellular location">
    <subcellularLocation>
        <location evidence="2">Membrane</location>
    </subcellularLocation>
</comment>
<dbReference type="EC" id="2.7.13.3" evidence="3"/>
<dbReference type="Gene3D" id="3.30.450.40">
    <property type="match status" value="1"/>
</dbReference>
<dbReference type="InterPro" id="IPR003661">
    <property type="entry name" value="HisK_dim/P_dom"/>
</dbReference>
<feature type="domain" description="PAS" evidence="14">
    <location>
        <begin position="1005"/>
        <end position="1060"/>
    </location>
</feature>
<evidence type="ECO:0000256" key="1">
    <source>
        <dbReference type="ARBA" id="ARBA00000085"/>
    </source>
</evidence>
<dbReference type="PROSITE" id="PS50113">
    <property type="entry name" value="PAC"/>
    <property type="match status" value="4"/>
</dbReference>
<dbReference type="SUPFAM" id="SSF55781">
    <property type="entry name" value="GAF domain-like"/>
    <property type="match status" value="1"/>
</dbReference>
<dbReference type="PROSITE" id="PS50112">
    <property type="entry name" value="PAS"/>
    <property type="match status" value="6"/>
</dbReference>
<dbReference type="SUPFAM" id="SSF47384">
    <property type="entry name" value="Homodimeric domain of signal transducing histidine kinase"/>
    <property type="match status" value="1"/>
</dbReference>
<sequence length="1365" mass="155473">MSIKTNSKENKMLAFKVTIIYAALASMWIMFSDRILAFFISDIELYMELQTYKGGVFVFVTGSLLYLYLDPRVRQLNESRMNLQDTELLLEKRLDYEMATAECMHILLEKNSIENILPRILKVIDRTVKSSRSYIFMNGYDDELGLYMSQIAEVASHGIEAQIDNPELQRLPYSKGAPSVLRALESRHHFAHLVEDLDEPEKTILADQDILSVLILPIFAGQELWGFIGFDDCEEAREWHEDDIKLLEIIADGIGEAIYHKRSEDELKESEERFKILHNATFGGILIHDKGTILDCNQGLYDMSGYSKEELIGKDGFILVTKGSKNIILEKLASDHEEPYEAVGLRKDGTEYPIRVHAKNLPYNGKQLRVTEIRDITEQKEAYKALEESEAKHSAMIANIADVIAIVDKDGINKYGSSTLEKWFGWTQEDAIGESVWRIVHPDDLENVMNDFEGVVREPGSMITSEGRFRCKNGEYKWVEYTAKNLLNEPHINGILINYHDITERKEADIALKESEERFKALHNASFGGIFIHQDGIIIDSNLGLSEISGYTVEELIGMDGTLLIAERCRDKIVRNMQAGYEEPYEAIGLRKDGTEYPVRINAKNIPYKGKMIRSVEFRDITEEKKAEDELRESEERFKALHNSSFGGITIHDKGVILDCNLGLSEISGYSVEELIGMNGLLLIAEGSRDLVMSNICAGYEEAYEAIGLRKDGTEYPVRLEARNIPYKGKQVRVVEFRDITDQKEAERSLRESEEKQSAMIANIADVIAIVDAKGIIRYKSPNIRKWFGWEPEDVIGNPVLDNIHPDDKERLQIDFVNLANMPGSNLNTTTRYLCKDGTYKWIEFIGTNLIDEPAIKGILFNYRDITERKEAVDSILENEERQRAMIANSTDVIAIIDDTGINRYKSPNVEKLFGWKPEELVGNYMWDNIHPEELELIKTGYPVFVTIPGAIYNSEVRYRCKDGDYKWIEYTITNLLHEPAIKGILLNYHDITERKQAEGFLLESERKFRNYIENAPYGIFIMDHDGNYLEVNRTACELTGYEEDELTKLSITDLIAPESLMKAGQSFDELKLTGFTSSELLMKHKDGTVAWIRRDATKLSDDRYIVFASDITEKKKAELSLLEAKMLAEDNSRIKSEFLANMSHELRTPLTAVIGFSDILGTTMKGDLSEKQLGYIEHINKSGKHLLELINDILDISKIEAGKMELKLERFNTSKVLKEVQESMLPLAGKKNIEVRMINEIDDDEVFADKMKLQQIMLNLLSNAIKFTPDNGNVSIKVRNYDGNIEFSVSDTGIGIPKEKQEDIFDPFTQVDASSKRRYGGTGLGLALVRQFVEMHDGKIWLESEEGKGSTFTFTIGTQDKNRN</sequence>
<dbReference type="Pfam" id="PF00512">
    <property type="entry name" value="HisKA"/>
    <property type="match status" value="1"/>
</dbReference>
<evidence type="ECO:0000256" key="11">
    <source>
        <dbReference type="ARBA" id="ARBA00023306"/>
    </source>
</evidence>
<dbReference type="SMART" id="SM00065">
    <property type="entry name" value="GAF"/>
    <property type="match status" value="1"/>
</dbReference>
<evidence type="ECO:0000256" key="2">
    <source>
        <dbReference type="ARBA" id="ARBA00004370"/>
    </source>
</evidence>
<dbReference type="SMART" id="SM00387">
    <property type="entry name" value="HATPase_c"/>
    <property type="match status" value="1"/>
</dbReference>
<dbReference type="Pfam" id="PF00989">
    <property type="entry name" value="PAS"/>
    <property type="match status" value="2"/>
</dbReference>
<dbReference type="Proteomes" id="UP000198535">
    <property type="component" value="Unassembled WGS sequence"/>
</dbReference>
<evidence type="ECO:0000259" key="13">
    <source>
        <dbReference type="PROSITE" id="PS50109"/>
    </source>
</evidence>
<dbReference type="Pfam" id="PF02518">
    <property type="entry name" value="HATPase_c"/>
    <property type="match status" value="1"/>
</dbReference>
<evidence type="ECO:0000256" key="12">
    <source>
        <dbReference type="SAM" id="Phobius"/>
    </source>
</evidence>
<dbReference type="CDD" id="cd16922">
    <property type="entry name" value="HATPase_EvgS-ArcB-TorS-like"/>
    <property type="match status" value="1"/>
</dbReference>
<proteinExistence type="predicted"/>
<keyword evidence="6" id="KW-0547">Nucleotide-binding</keyword>
<gene>
    <name evidence="16" type="ORF">SAMN04488696_0549</name>
</gene>
<dbReference type="SMART" id="SM00091">
    <property type="entry name" value="PAS"/>
    <property type="match status" value="7"/>
</dbReference>
<dbReference type="Gene3D" id="3.30.565.10">
    <property type="entry name" value="Histidine kinase-like ATPase, C-terminal domain"/>
    <property type="match status" value="1"/>
</dbReference>
<dbReference type="OrthoDB" id="117117at2157"/>
<dbReference type="SUPFAM" id="SSF55785">
    <property type="entry name" value="PYP-like sensor domain (PAS domain)"/>
    <property type="match status" value="7"/>
</dbReference>
<reference evidence="17" key="1">
    <citation type="submission" date="2016-10" db="EMBL/GenBank/DDBJ databases">
        <authorList>
            <person name="Varghese N."/>
            <person name="Submissions S."/>
        </authorList>
    </citation>
    <scope>NUCLEOTIDE SEQUENCE [LARGE SCALE GENOMIC DNA]</scope>
    <source>
        <strain evidence="17">Mob M</strain>
    </source>
</reference>
<dbReference type="InterPro" id="IPR029016">
    <property type="entry name" value="GAF-like_dom_sf"/>
</dbReference>
<dbReference type="FunFam" id="1.10.287.130:FF:000038">
    <property type="entry name" value="Sensory transduction histidine kinase"/>
    <property type="match status" value="1"/>
</dbReference>
<evidence type="ECO:0000256" key="5">
    <source>
        <dbReference type="ARBA" id="ARBA00022679"/>
    </source>
</evidence>
<dbReference type="InterPro" id="IPR013767">
    <property type="entry name" value="PAS_fold"/>
</dbReference>
<keyword evidence="8" id="KW-0067">ATP-binding</keyword>
<keyword evidence="9" id="KW-0902">Two-component regulatory system</keyword>
<dbReference type="PANTHER" id="PTHR43304">
    <property type="entry name" value="PHYTOCHROME-LIKE PROTEIN CPH1"/>
    <property type="match status" value="1"/>
</dbReference>
<dbReference type="InterPro" id="IPR035965">
    <property type="entry name" value="PAS-like_dom_sf"/>
</dbReference>
<dbReference type="InterPro" id="IPR052162">
    <property type="entry name" value="Sensor_kinase/Photoreceptor"/>
</dbReference>
<dbReference type="Pfam" id="PF08447">
    <property type="entry name" value="PAS_3"/>
    <property type="match status" value="2"/>
</dbReference>
<dbReference type="SMART" id="SM00388">
    <property type="entry name" value="HisKA"/>
    <property type="match status" value="1"/>
</dbReference>
<dbReference type="EMBL" id="FOUJ01000001">
    <property type="protein sequence ID" value="SFM24960.1"/>
    <property type="molecule type" value="Genomic_DNA"/>
</dbReference>
<evidence type="ECO:0000259" key="14">
    <source>
        <dbReference type="PROSITE" id="PS50112"/>
    </source>
</evidence>
<feature type="domain" description="PAS" evidence="14">
    <location>
        <begin position="879"/>
        <end position="939"/>
    </location>
</feature>
<dbReference type="NCBIfam" id="TIGR00229">
    <property type="entry name" value="sensory_box"/>
    <property type="match status" value="7"/>
</dbReference>
<accession>A0A1I4PBE2</accession>
<dbReference type="FunFam" id="3.30.565.10:FF:000010">
    <property type="entry name" value="Sensor histidine kinase RcsC"/>
    <property type="match status" value="1"/>
</dbReference>
<feature type="domain" description="Histidine kinase" evidence="13">
    <location>
        <begin position="1142"/>
        <end position="1361"/>
    </location>
</feature>
<feature type="domain" description="PAS" evidence="14">
    <location>
        <begin position="514"/>
        <end position="558"/>
    </location>
</feature>
<keyword evidence="5" id="KW-0808">Transferase</keyword>
<dbReference type="InterPro" id="IPR004358">
    <property type="entry name" value="Sig_transdc_His_kin-like_C"/>
</dbReference>
<dbReference type="InterPro" id="IPR003018">
    <property type="entry name" value="GAF"/>
</dbReference>
<keyword evidence="11" id="KW-0131">Cell cycle</keyword>
<feature type="domain" description="PAC" evidence="15">
    <location>
        <begin position="702"/>
        <end position="752"/>
    </location>
</feature>
<feature type="domain" description="PAC" evidence="15">
    <location>
        <begin position="463"/>
        <end position="514"/>
    </location>
</feature>
<evidence type="ECO:0000256" key="8">
    <source>
        <dbReference type="ARBA" id="ARBA00022840"/>
    </source>
</evidence>
<dbReference type="PRINTS" id="PR00344">
    <property type="entry name" value="BCTRLSENSOR"/>
</dbReference>
<dbReference type="Gene3D" id="3.30.450.20">
    <property type="entry name" value="PAS domain"/>
    <property type="match status" value="7"/>
</dbReference>
<name>A0A1I4PBE2_9EURY</name>
<evidence type="ECO:0000256" key="10">
    <source>
        <dbReference type="ARBA" id="ARBA00023136"/>
    </source>
</evidence>
<dbReference type="InterPro" id="IPR001610">
    <property type="entry name" value="PAC"/>
</dbReference>
<evidence type="ECO:0000256" key="3">
    <source>
        <dbReference type="ARBA" id="ARBA00012438"/>
    </source>
</evidence>
<feature type="domain" description="PAS" evidence="14">
    <location>
        <begin position="269"/>
        <end position="314"/>
    </location>
</feature>
<dbReference type="GO" id="GO:0005524">
    <property type="term" value="F:ATP binding"/>
    <property type="evidence" value="ECO:0007669"/>
    <property type="project" value="UniProtKB-KW"/>
</dbReference>
<dbReference type="SUPFAM" id="SSF55874">
    <property type="entry name" value="ATPase domain of HSP90 chaperone/DNA topoisomerase II/histidine kinase"/>
    <property type="match status" value="1"/>
</dbReference>
<dbReference type="InterPro" id="IPR036097">
    <property type="entry name" value="HisK_dim/P_sf"/>
</dbReference>
<dbReference type="Gene3D" id="1.10.287.130">
    <property type="match status" value="1"/>
</dbReference>
<dbReference type="GO" id="GO:0006355">
    <property type="term" value="P:regulation of DNA-templated transcription"/>
    <property type="evidence" value="ECO:0007669"/>
    <property type="project" value="InterPro"/>
</dbReference>
<dbReference type="GO" id="GO:0000155">
    <property type="term" value="F:phosphorelay sensor kinase activity"/>
    <property type="evidence" value="ECO:0007669"/>
    <property type="project" value="InterPro"/>
</dbReference>
<dbReference type="SMART" id="SM00086">
    <property type="entry name" value="PAC"/>
    <property type="match status" value="7"/>
</dbReference>
<evidence type="ECO:0000256" key="6">
    <source>
        <dbReference type="ARBA" id="ARBA00022741"/>
    </source>
</evidence>
<dbReference type="InterPro" id="IPR003594">
    <property type="entry name" value="HATPase_dom"/>
</dbReference>
<dbReference type="CDD" id="cd00082">
    <property type="entry name" value="HisKA"/>
    <property type="match status" value="1"/>
</dbReference>
<feature type="transmembrane region" description="Helical" evidence="12">
    <location>
        <begin position="12"/>
        <end position="31"/>
    </location>
</feature>
<protein>
    <recommendedName>
        <fullName evidence="3">histidine kinase</fullName>
        <ecNumber evidence="3">2.7.13.3</ecNumber>
    </recommendedName>
</protein>